<dbReference type="Proteomes" id="UP000257109">
    <property type="component" value="Unassembled WGS sequence"/>
</dbReference>
<sequence>MWLGLTAHIIDHCKLILKYLKGINNTWYNAQFKKFEPLEYNYDVRETILLWKQYWNMTTMLTREYLDACLGGCVDYAPLRIVDVESLTNEAYAPPLPTGNIYMEEVQD</sequence>
<organism evidence="1 2">
    <name type="scientific">Mucuna pruriens</name>
    <name type="common">Velvet bean</name>
    <name type="synonym">Dolichos pruriens</name>
    <dbReference type="NCBI Taxonomy" id="157652"/>
    <lineage>
        <taxon>Eukaryota</taxon>
        <taxon>Viridiplantae</taxon>
        <taxon>Streptophyta</taxon>
        <taxon>Embryophyta</taxon>
        <taxon>Tracheophyta</taxon>
        <taxon>Spermatophyta</taxon>
        <taxon>Magnoliopsida</taxon>
        <taxon>eudicotyledons</taxon>
        <taxon>Gunneridae</taxon>
        <taxon>Pentapetalae</taxon>
        <taxon>rosids</taxon>
        <taxon>fabids</taxon>
        <taxon>Fabales</taxon>
        <taxon>Fabaceae</taxon>
        <taxon>Papilionoideae</taxon>
        <taxon>50 kb inversion clade</taxon>
        <taxon>NPAAA clade</taxon>
        <taxon>indigoferoid/millettioid clade</taxon>
        <taxon>Phaseoleae</taxon>
        <taxon>Mucuna</taxon>
    </lineage>
</organism>
<dbReference type="GO" id="GO:0009846">
    <property type="term" value="P:pollen germination"/>
    <property type="evidence" value="ECO:0007669"/>
    <property type="project" value="InterPro"/>
</dbReference>
<evidence type="ECO:0000313" key="2">
    <source>
        <dbReference type="Proteomes" id="UP000257109"/>
    </source>
</evidence>
<evidence type="ECO:0000313" key="1">
    <source>
        <dbReference type="EMBL" id="RDX91926.1"/>
    </source>
</evidence>
<accession>A0A371GN18</accession>
<dbReference type="InterPro" id="IPR044782">
    <property type="entry name" value="SIA1/STLP5"/>
</dbReference>
<protein>
    <submittedName>
        <fullName evidence="1">Sialyltransferase-like protein 5</fullName>
    </submittedName>
</protein>
<proteinExistence type="predicted"/>
<gene>
    <name evidence="1" type="primary">STLP5</name>
    <name evidence="1" type="ORF">CR513_26011</name>
</gene>
<dbReference type="GO" id="GO:0009860">
    <property type="term" value="P:pollen tube growth"/>
    <property type="evidence" value="ECO:0007669"/>
    <property type="project" value="InterPro"/>
</dbReference>
<dbReference type="PANTHER" id="PTHR47486">
    <property type="entry name" value="SIALYLTRANSFERASE-LIKE PROTEIN 1"/>
    <property type="match status" value="1"/>
</dbReference>
<name>A0A371GN18_MUCPR</name>
<dbReference type="GO" id="GO:0008373">
    <property type="term" value="F:sialyltransferase activity"/>
    <property type="evidence" value="ECO:0007669"/>
    <property type="project" value="InterPro"/>
</dbReference>
<comment type="caution">
    <text evidence="1">The sequence shown here is derived from an EMBL/GenBank/DDBJ whole genome shotgun (WGS) entry which is preliminary data.</text>
</comment>
<keyword evidence="2" id="KW-1185">Reference proteome</keyword>
<dbReference type="OrthoDB" id="10264956at2759"/>
<dbReference type="EMBL" id="QJKJ01004993">
    <property type="protein sequence ID" value="RDX91926.1"/>
    <property type="molecule type" value="Genomic_DNA"/>
</dbReference>
<dbReference type="STRING" id="157652.A0A371GN18"/>
<feature type="non-terminal residue" evidence="1">
    <location>
        <position position="1"/>
    </location>
</feature>
<dbReference type="AlphaFoldDB" id="A0A371GN18"/>
<reference evidence="1" key="1">
    <citation type="submission" date="2018-05" db="EMBL/GenBank/DDBJ databases">
        <title>Draft genome of Mucuna pruriens seed.</title>
        <authorList>
            <person name="Nnadi N.E."/>
            <person name="Vos R."/>
            <person name="Hasami M.H."/>
            <person name="Devisetty U.K."/>
            <person name="Aguiy J.C."/>
        </authorList>
    </citation>
    <scope>NUCLEOTIDE SEQUENCE [LARGE SCALE GENOMIC DNA]</scope>
    <source>
        <strain evidence="1">JCA_2017</strain>
    </source>
</reference>
<dbReference type="PANTHER" id="PTHR47486:SF1">
    <property type="entry name" value="SIALYLTRANSFERASE-LIKE PROTEIN 1"/>
    <property type="match status" value="1"/>
</dbReference>